<dbReference type="EnsemblProtists" id="EKX47886">
    <property type="protein sequence ID" value="EKX47886"/>
    <property type="gene ID" value="GUITHDRAFT_106434"/>
</dbReference>
<keyword evidence="9" id="KW-1185">Reference proteome</keyword>
<dbReference type="eggNOG" id="KOG2485">
    <property type="taxonomic scope" value="Eukaryota"/>
</dbReference>
<evidence type="ECO:0000313" key="9">
    <source>
        <dbReference type="Proteomes" id="UP000011087"/>
    </source>
</evidence>
<dbReference type="InterPro" id="IPR023179">
    <property type="entry name" value="GTP-bd_ortho_bundle_sf"/>
</dbReference>
<dbReference type="OMA" id="GVLWPKF"/>
<dbReference type="PANTHER" id="PTHR45782:SF4">
    <property type="entry name" value="MITOCHONDRIAL RIBOSOME-ASSOCIATED GTPASE 1"/>
    <property type="match status" value="1"/>
</dbReference>
<dbReference type="GO" id="GO:0009507">
    <property type="term" value="C:chloroplast"/>
    <property type="evidence" value="ECO:0007669"/>
    <property type="project" value="UniProtKB-SubCell"/>
</dbReference>
<protein>
    <recommendedName>
        <fullName evidence="4">Mitochondrial GTPase 1</fullName>
    </recommendedName>
</protein>
<sequence length="263" mass="29281">MAEAVRKIEQRIKVSDMVIEVRDARIPLTSECARIQELLARKRRVIVLNKQDLILPSEREKWRKFFTDKGDTVTFTQAVHGANIKELMPSELHARGLISRLDRTLLCMIVGIPNTGKSTLINTLRNFGYKDGKQKSPGKVANTGALPGVTKHVSTIQFHVKPPSFLVDTPGIVKMDLDVIDGLKLALTGAIKDSLIDPLILAEFLIHMLSMRQSTNYLTELSLPTDCTDLGEILTAVAKFLIANYRSGKLCKYTLDNTVPESI</sequence>
<dbReference type="GO" id="GO:0032543">
    <property type="term" value="P:mitochondrial translation"/>
    <property type="evidence" value="ECO:0007669"/>
    <property type="project" value="TreeGrafter"/>
</dbReference>
<feature type="binding site" evidence="5">
    <location>
        <position position="171"/>
    </location>
    <ligand>
        <name>GTP</name>
        <dbReference type="ChEBI" id="CHEBI:37565"/>
    </ligand>
</feature>
<organism evidence="7">
    <name type="scientific">Guillardia theta (strain CCMP2712)</name>
    <name type="common">Cryptophyte</name>
    <dbReference type="NCBI Taxonomy" id="905079"/>
    <lineage>
        <taxon>Eukaryota</taxon>
        <taxon>Cryptophyceae</taxon>
        <taxon>Pyrenomonadales</taxon>
        <taxon>Geminigeraceae</taxon>
        <taxon>Guillardia</taxon>
    </lineage>
</organism>
<dbReference type="InterPro" id="IPR016478">
    <property type="entry name" value="GTPase_MTG1"/>
</dbReference>
<reference evidence="7 9" key="1">
    <citation type="journal article" date="2012" name="Nature">
        <title>Algal genomes reveal evolutionary mosaicism and the fate of nucleomorphs.</title>
        <authorList>
            <consortium name="DOE Joint Genome Institute"/>
            <person name="Curtis B.A."/>
            <person name="Tanifuji G."/>
            <person name="Burki F."/>
            <person name="Gruber A."/>
            <person name="Irimia M."/>
            <person name="Maruyama S."/>
            <person name="Arias M.C."/>
            <person name="Ball S.G."/>
            <person name="Gile G.H."/>
            <person name="Hirakawa Y."/>
            <person name="Hopkins J.F."/>
            <person name="Kuo A."/>
            <person name="Rensing S.A."/>
            <person name="Schmutz J."/>
            <person name="Symeonidi A."/>
            <person name="Elias M."/>
            <person name="Eveleigh R.J."/>
            <person name="Herman E.K."/>
            <person name="Klute M.J."/>
            <person name="Nakayama T."/>
            <person name="Obornik M."/>
            <person name="Reyes-Prieto A."/>
            <person name="Armbrust E.V."/>
            <person name="Aves S.J."/>
            <person name="Beiko R.G."/>
            <person name="Coutinho P."/>
            <person name="Dacks J.B."/>
            <person name="Durnford D.G."/>
            <person name="Fast N.M."/>
            <person name="Green B.R."/>
            <person name="Grisdale C.J."/>
            <person name="Hempel F."/>
            <person name="Henrissat B."/>
            <person name="Hoppner M.P."/>
            <person name="Ishida K."/>
            <person name="Kim E."/>
            <person name="Koreny L."/>
            <person name="Kroth P.G."/>
            <person name="Liu Y."/>
            <person name="Malik S.B."/>
            <person name="Maier U.G."/>
            <person name="McRose D."/>
            <person name="Mock T."/>
            <person name="Neilson J.A."/>
            <person name="Onodera N.T."/>
            <person name="Poole A.M."/>
            <person name="Pritham E.J."/>
            <person name="Richards T.A."/>
            <person name="Rocap G."/>
            <person name="Roy S.W."/>
            <person name="Sarai C."/>
            <person name="Schaack S."/>
            <person name="Shirato S."/>
            <person name="Slamovits C.H."/>
            <person name="Spencer D.F."/>
            <person name="Suzuki S."/>
            <person name="Worden A.Z."/>
            <person name="Zauner S."/>
            <person name="Barry K."/>
            <person name="Bell C."/>
            <person name="Bharti A.K."/>
            <person name="Crow J.A."/>
            <person name="Grimwood J."/>
            <person name="Kramer R."/>
            <person name="Lindquist E."/>
            <person name="Lucas S."/>
            <person name="Salamov A."/>
            <person name="McFadden G.I."/>
            <person name="Lane C.E."/>
            <person name="Keeling P.J."/>
            <person name="Gray M.W."/>
            <person name="Grigoriev I.V."/>
            <person name="Archibald J.M."/>
        </authorList>
    </citation>
    <scope>NUCLEOTIDE SEQUENCE</scope>
    <source>
        <strain evidence="7 9">CCMP2712</strain>
    </source>
</reference>
<evidence type="ECO:0000256" key="4">
    <source>
        <dbReference type="PIRNR" id="PIRNR006230"/>
    </source>
</evidence>
<dbReference type="EMBL" id="JH992988">
    <property type="protein sequence ID" value="EKX47886.1"/>
    <property type="molecule type" value="Genomic_DNA"/>
</dbReference>
<dbReference type="Pfam" id="PF01926">
    <property type="entry name" value="MMR_HSR1"/>
    <property type="match status" value="1"/>
</dbReference>
<dbReference type="STRING" id="905079.L1JHB9"/>
<dbReference type="OrthoDB" id="269151at2759"/>
<evidence type="ECO:0000256" key="2">
    <source>
        <dbReference type="ARBA" id="ARBA00022741"/>
    </source>
</evidence>
<dbReference type="HOGENOM" id="CLU_011106_1_0_1"/>
<evidence type="ECO:0000256" key="5">
    <source>
        <dbReference type="PIRSR" id="PIRSR006230-1"/>
    </source>
</evidence>
<dbReference type="KEGG" id="gtt:GUITHDRAFT_106434"/>
<feature type="domain" description="G" evidence="6">
    <location>
        <begin position="107"/>
        <end position="174"/>
    </location>
</feature>
<evidence type="ECO:0000259" key="6">
    <source>
        <dbReference type="Pfam" id="PF01926"/>
    </source>
</evidence>
<accession>L1JHB9</accession>
<dbReference type="AlphaFoldDB" id="L1JHB9"/>
<dbReference type="InterPro" id="IPR006073">
    <property type="entry name" value="GTP-bd"/>
</dbReference>
<reference evidence="9" key="2">
    <citation type="submission" date="2012-11" db="EMBL/GenBank/DDBJ databases">
        <authorList>
            <person name="Kuo A."/>
            <person name="Curtis B.A."/>
            <person name="Tanifuji G."/>
            <person name="Burki F."/>
            <person name="Gruber A."/>
            <person name="Irimia M."/>
            <person name="Maruyama S."/>
            <person name="Arias M.C."/>
            <person name="Ball S.G."/>
            <person name="Gile G.H."/>
            <person name="Hirakawa Y."/>
            <person name="Hopkins J.F."/>
            <person name="Rensing S.A."/>
            <person name="Schmutz J."/>
            <person name="Symeonidi A."/>
            <person name="Elias M."/>
            <person name="Eveleigh R.J."/>
            <person name="Herman E.K."/>
            <person name="Klute M.J."/>
            <person name="Nakayama T."/>
            <person name="Obornik M."/>
            <person name="Reyes-Prieto A."/>
            <person name="Armbrust E.V."/>
            <person name="Aves S.J."/>
            <person name="Beiko R.G."/>
            <person name="Coutinho P."/>
            <person name="Dacks J.B."/>
            <person name="Durnford D.G."/>
            <person name="Fast N.M."/>
            <person name="Green B.R."/>
            <person name="Grisdale C."/>
            <person name="Hempe F."/>
            <person name="Henrissat B."/>
            <person name="Hoppner M.P."/>
            <person name="Ishida K.-I."/>
            <person name="Kim E."/>
            <person name="Koreny L."/>
            <person name="Kroth P.G."/>
            <person name="Liu Y."/>
            <person name="Malik S.-B."/>
            <person name="Maier U.G."/>
            <person name="McRose D."/>
            <person name="Mock T."/>
            <person name="Neilson J.A."/>
            <person name="Onodera N.T."/>
            <person name="Poole A.M."/>
            <person name="Pritham E.J."/>
            <person name="Richards T.A."/>
            <person name="Rocap G."/>
            <person name="Roy S.W."/>
            <person name="Sarai C."/>
            <person name="Schaack S."/>
            <person name="Shirato S."/>
            <person name="Slamovits C.H."/>
            <person name="Spencer D.F."/>
            <person name="Suzuki S."/>
            <person name="Worden A.Z."/>
            <person name="Zauner S."/>
            <person name="Barry K."/>
            <person name="Bell C."/>
            <person name="Bharti A.K."/>
            <person name="Crow J.A."/>
            <person name="Grimwood J."/>
            <person name="Kramer R."/>
            <person name="Lindquist E."/>
            <person name="Lucas S."/>
            <person name="Salamov A."/>
            <person name="McFadden G.I."/>
            <person name="Lane C.E."/>
            <person name="Keeling P.J."/>
            <person name="Gray M.W."/>
            <person name="Grigoriev I.V."/>
            <person name="Archibald J.M."/>
        </authorList>
    </citation>
    <scope>NUCLEOTIDE SEQUENCE</scope>
    <source>
        <strain evidence="9">CCMP2712</strain>
    </source>
</reference>
<evidence type="ECO:0000313" key="7">
    <source>
        <dbReference type="EMBL" id="EKX47886.1"/>
    </source>
</evidence>
<dbReference type="Gene3D" id="3.40.50.300">
    <property type="entry name" value="P-loop containing nucleotide triphosphate hydrolases"/>
    <property type="match status" value="1"/>
</dbReference>
<dbReference type="SUPFAM" id="SSF52540">
    <property type="entry name" value="P-loop containing nucleoside triphosphate hydrolases"/>
    <property type="match status" value="1"/>
</dbReference>
<evidence type="ECO:0000313" key="8">
    <source>
        <dbReference type="EnsemblProtists" id="EKX47886"/>
    </source>
</evidence>
<comment type="subcellular location">
    <subcellularLocation>
        <location evidence="4">Mitochondrion inner membrane</location>
        <topology evidence="4">Peripheral membrane protein</topology>
    </subcellularLocation>
    <subcellularLocation>
        <location evidence="1">Plastid</location>
        <location evidence="1">Chloroplast</location>
    </subcellularLocation>
</comment>
<dbReference type="PANTHER" id="PTHR45782">
    <property type="entry name" value="MITOCHONDRIAL RIBOSOME-ASSOCIATED GTPASE 1"/>
    <property type="match status" value="1"/>
</dbReference>
<dbReference type="GO" id="GO:0003924">
    <property type="term" value="F:GTPase activity"/>
    <property type="evidence" value="ECO:0007669"/>
    <property type="project" value="TreeGrafter"/>
</dbReference>
<proteinExistence type="inferred from homology"/>
<dbReference type="CDD" id="cd01856">
    <property type="entry name" value="YlqF"/>
    <property type="match status" value="1"/>
</dbReference>
<name>L1JHB9_GUITC</name>
<feature type="binding site" evidence="5">
    <location>
        <begin position="49"/>
        <end position="52"/>
    </location>
    <ligand>
        <name>GTP</name>
        <dbReference type="ChEBI" id="CHEBI:37565"/>
    </ligand>
</feature>
<evidence type="ECO:0000256" key="1">
    <source>
        <dbReference type="ARBA" id="ARBA00004229"/>
    </source>
</evidence>
<keyword evidence="3 4" id="KW-0342">GTP-binding</keyword>
<dbReference type="GeneID" id="17304516"/>
<dbReference type="RefSeq" id="XP_005834866.1">
    <property type="nucleotide sequence ID" value="XM_005834809.1"/>
</dbReference>
<feature type="binding site" evidence="5">
    <location>
        <begin position="114"/>
        <end position="119"/>
    </location>
    <ligand>
        <name>GTP</name>
        <dbReference type="ChEBI" id="CHEBI:37565"/>
    </ligand>
</feature>
<evidence type="ECO:0000256" key="3">
    <source>
        <dbReference type="ARBA" id="ARBA00023134"/>
    </source>
</evidence>
<dbReference type="PIRSF" id="PIRSF006230">
    <property type="entry name" value="MG442"/>
    <property type="match status" value="1"/>
</dbReference>
<keyword evidence="2 4" id="KW-0547">Nucleotide-binding</keyword>
<dbReference type="GO" id="GO:0005743">
    <property type="term" value="C:mitochondrial inner membrane"/>
    <property type="evidence" value="ECO:0007669"/>
    <property type="project" value="UniProtKB-SubCell"/>
</dbReference>
<dbReference type="Proteomes" id="UP000011087">
    <property type="component" value="Unassembled WGS sequence"/>
</dbReference>
<comment type="similarity">
    <text evidence="4">Belongs to the TRAFAC class YlqF/YawG GTPase family. MTG1 subfamily.</text>
</comment>
<dbReference type="InterPro" id="IPR027417">
    <property type="entry name" value="P-loop_NTPase"/>
</dbReference>
<dbReference type="Gene3D" id="1.10.1580.10">
    <property type="match status" value="1"/>
</dbReference>
<dbReference type="GO" id="GO:0005525">
    <property type="term" value="F:GTP binding"/>
    <property type="evidence" value="ECO:0007669"/>
    <property type="project" value="UniProtKB-KW"/>
</dbReference>
<keyword evidence="4" id="KW-0496">Mitochondrion</keyword>
<dbReference type="PaxDb" id="55529-EKX47886"/>
<reference evidence="8" key="3">
    <citation type="submission" date="2016-03" db="UniProtKB">
        <authorList>
            <consortium name="EnsemblProtists"/>
        </authorList>
    </citation>
    <scope>IDENTIFICATION</scope>
</reference>
<gene>
    <name evidence="7" type="ORF">GUITHDRAFT_106434</name>
</gene>